<dbReference type="Pfam" id="PF07370">
    <property type="entry name" value="DUF1489"/>
    <property type="match status" value="1"/>
</dbReference>
<dbReference type="EMBL" id="JBHRUV010000031">
    <property type="protein sequence ID" value="MFC3266164.1"/>
    <property type="molecule type" value="Genomic_DNA"/>
</dbReference>
<evidence type="ECO:0000313" key="2">
    <source>
        <dbReference type="Proteomes" id="UP001595536"/>
    </source>
</evidence>
<proteinExistence type="predicted"/>
<organism evidence="1 2">
    <name type="scientific">Camelimonas abortus</name>
    <dbReference type="NCBI Taxonomy" id="1017184"/>
    <lineage>
        <taxon>Bacteria</taxon>
        <taxon>Pseudomonadati</taxon>
        <taxon>Pseudomonadota</taxon>
        <taxon>Alphaproteobacteria</taxon>
        <taxon>Hyphomicrobiales</taxon>
        <taxon>Chelatococcaceae</taxon>
        <taxon>Camelimonas</taxon>
    </lineage>
</organism>
<sequence>MPLNLIKLCVGCDSIDDLRAWIAQNERMARASGADRRPYATTRMMPKRRDELAGGSLYWVIRGHIACRQRIAGFEPFTDGEGVGRVRVMLEPEVIPVRPRRHRAFQGWRYLEDRDAPEDMAAAAETGDMPEEMKRELAGLGLL</sequence>
<evidence type="ECO:0000313" key="1">
    <source>
        <dbReference type="EMBL" id="MFC3266164.1"/>
    </source>
</evidence>
<reference evidence="2" key="1">
    <citation type="journal article" date="2019" name="Int. J. Syst. Evol. Microbiol.">
        <title>The Global Catalogue of Microorganisms (GCM) 10K type strain sequencing project: providing services to taxonomists for standard genome sequencing and annotation.</title>
        <authorList>
            <consortium name="The Broad Institute Genomics Platform"/>
            <consortium name="The Broad Institute Genome Sequencing Center for Infectious Disease"/>
            <person name="Wu L."/>
            <person name="Ma J."/>
        </authorList>
    </citation>
    <scope>NUCLEOTIDE SEQUENCE [LARGE SCALE GENOMIC DNA]</scope>
    <source>
        <strain evidence="2">CCM 7941</strain>
    </source>
</reference>
<gene>
    <name evidence="1" type="ORF">ACFOEX_07340</name>
</gene>
<dbReference type="PIRSF" id="PIRSF032025">
    <property type="entry name" value="UCP032025"/>
    <property type="match status" value="1"/>
</dbReference>
<dbReference type="RefSeq" id="WP_376830755.1">
    <property type="nucleotide sequence ID" value="NZ_JBHLWR010000006.1"/>
</dbReference>
<accession>A0ABV7LEW0</accession>
<name>A0ABV7LEW0_9HYPH</name>
<dbReference type="InterPro" id="IPR008320">
    <property type="entry name" value="UCP032025"/>
</dbReference>
<protein>
    <submittedName>
        <fullName evidence="1">DUF1489 family protein</fullName>
    </submittedName>
</protein>
<keyword evidence="2" id="KW-1185">Reference proteome</keyword>
<dbReference type="Proteomes" id="UP001595536">
    <property type="component" value="Unassembled WGS sequence"/>
</dbReference>
<comment type="caution">
    <text evidence="1">The sequence shown here is derived from an EMBL/GenBank/DDBJ whole genome shotgun (WGS) entry which is preliminary data.</text>
</comment>